<gene>
    <name evidence="1" type="primary">dtpT_1</name>
    <name evidence="1" type="ORF">FVB9532_00871</name>
</gene>
<dbReference type="Proteomes" id="UP000356253">
    <property type="component" value="Unassembled WGS sequence"/>
</dbReference>
<sequence>MATVSQLQTQKQLFGHPIGLYILFFTEMWERFSYYGMRALLVLYMTTSTLGTDPRGIGLGWSEENALELYGWYTMLVYVLSIPGGMIADKLLGQKKSVLVGALILCAGHGVLAIEDLWAFYTGLGLVVLGVGMLKPNISTMVGGLYAPGDIRRDKGFSVFYIGINLGSLLATLLVGFIVAEWGWHAGFAMAGVAMLLGLVVYLAGYKHLKYVGNLDKSDTEASDEVSYGRLYSDLFKSPKHLVITFVLVVVSIIGWFFLEWGYGLLFLFLTAIIALMMMIYKELNSQVYKDRFVVLLLSFIMVIIFWGAFEQAGGLMNLYTDSKTDRDLFGWTVPTMMFQSLNAGFIIIFATVVANIWAKRKLKGKEASSIFKMATGIIIMGFGFLFMVFAAMQFEKSGSSSMIWLVLAYFFHTIGELCLSPVALSFITKLAPVKYASLMMGVYFAATGLGSKVAGIVGESASDFGEYSVFLGILIFTIVIGLIFILLTKPLKRLTHGAEDNERKFQDVQDNEPYELEENI</sequence>
<proteinExistence type="predicted"/>
<protein>
    <submittedName>
        <fullName evidence="1">Di-/tripeptide transporter</fullName>
    </submittedName>
</protein>
<name>A0AC61Y591_9FLAO</name>
<evidence type="ECO:0000313" key="1">
    <source>
        <dbReference type="EMBL" id="VVU99615.1"/>
    </source>
</evidence>
<dbReference type="EMBL" id="CABVMM010000003">
    <property type="protein sequence ID" value="VVU99615.1"/>
    <property type="molecule type" value="Genomic_DNA"/>
</dbReference>
<reference evidence="1" key="1">
    <citation type="submission" date="2019-09" db="EMBL/GenBank/DDBJ databases">
        <authorList>
            <person name="Rodrigo-Torres L."/>
            <person name="Arahal R. D."/>
            <person name="Lucena T."/>
        </authorList>
    </citation>
    <scope>NUCLEOTIDE SEQUENCE</scope>
    <source>
        <strain evidence="1">ISS653</strain>
    </source>
</reference>
<evidence type="ECO:0000313" key="2">
    <source>
        <dbReference type="Proteomes" id="UP000356253"/>
    </source>
</evidence>
<accession>A0AC61Y591</accession>
<organism evidence="1 2">
    <name type="scientific">Mesonia oceanica</name>
    <dbReference type="NCBI Taxonomy" id="2687242"/>
    <lineage>
        <taxon>Bacteria</taxon>
        <taxon>Pseudomonadati</taxon>
        <taxon>Bacteroidota</taxon>
        <taxon>Flavobacteriia</taxon>
        <taxon>Flavobacteriales</taxon>
        <taxon>Flavobacteriaceae</taxon>
        <taxon>Mesonia</taxon>
    </lineage>
</organism>
<comment type="caution">
    <text evidence="1">The sequence shown here is derived from an EMBL/GenBank/DDBJ whole genome shotgun (WGS) entry which is preliminary data.</text>
</comment>
<keyword evidence="2" id="KW-1185">Reference proteome</keyword>